<evidence type="ECO:0000256" key="2">
    <source>
        <dbReference type="ARBA" id="ARBA00022475"/>
    </source>
</evidence>
<sequence>MLIVISSLLMLAFIVSKKRFVGFIAWLLTGLAFFQNVPYFLEIKDYFNVTVFTLAFLFFSLLGYTTLKGNLDVMVETTRFSLLAIAFYFPFELYEPLRIALIKIVTDQTLILGKLLGFEFNRLSWNEITLNGKGVEIILPCTGIESMALFAGACFGVRADLSRKVKAFLVSVPVIYVLNLFRNVFVLASYGYSWFGENSFYIAHHIVAKFLALISLIVITLLVFRELPELENLIVNLKREVEKVIRNDR</sequence>
<dbReference type="Pfam" id="PF09721">
    <property type="entry name" value="Exosortase_EpsH"/>
    <property type="match status" value="1"/>
</dbReference>
<dbReference type="InterPro" id="IPR019127">
    <property type="entry name" value="Exosortase"/>
</dbReference>
<dbReference type="AlphaFoldDB" id="D2RI05"/>
<dbReference type="InterPro" id="IPR014522">
    <property type="entry name" value="ArtA"/>
</dbReference>
<evidence type="ECO:0000256" key="1">
    <source>
        <dbReference type="ARBA" id="ARBA00004651"/>
    </source>
</evidence>
<keyword evidence="2" id="KW-1003">Cell membrane</keyword>
<feature type="transmembrane region" description="Helical" evidence="9">
    <location>
        <begin position="167"/>
        <end position="190"/>
    </location>
</feature>
<feature type="transmembrane region" description="Helical" evidence="9">
    <location>
        <begin position="137"/>
        <end position="155"/>
    </location>
</feature>
<feature type="transmembrane region" description="Helical" evidence="9">
    <location>
        <begin position="202"/>
        <end position="224"/>
    </location>
</feature>
<feature type="transmembrane region" description="Helical" evidence="9">
    <location>
        <begin position="46"/>
        <end position="64"/>
    </location>
</feature>
<feature type="transmembrane region" description="Helical" evidence="9">
    <location>
        <begin position="71"/>
        <end position="91"/>
    </location>
</feature>
<dbReference type="KEGG" id="apo:Arcpr_0867"/>
<dbReference type="InterPro" id="IPR026392">
    <property type="entry name" value="Exo/Archaeosortase_dom"/>
</dbReference>
<dbReference type="GeneID" id="8739529"/>
<dbReference type="PIRSF" id="PIRSF025737">
    <property type="entry name" value="Cyco1"/>
    <property type="match status" value="1"/>
</dbReference>
<dbReference type="GO" id="GO:0008233">
    <property type="term" value="F:peptidase activity"/>
    <property type="evidence" value="ECO:0007669"/>
    <property type="project" value="UniProtKB-KW"/>
</dbReference>
<organism evidence="10 11">
    <name type="scientific">Archaeoglobus profundus (strain DSM 5631 / JCM 9629 / NBRC 100127 / Av18)</name>
    <dbReference type="NCBI Taxonomy" id="572546"/>
    <lineage>
        <taxon>Archaea</taxon>
        <taxon>Methanobacteriati</taxon>
        <taxon>Methanobacteriota</taxon>
        <taxon>Archaeoglobi</taxon>
        <taxon>Archaeoglobales</taxon>
        <taxon>Archaeoglobaceae</taxon>
        <taxon>Archaeoglobus</taxon>
    </lineage>
</organism>
<dbReference type="GO" id="GO:0005886">
    <property type="term" value="C:plasma membrane"/>
    <property type="evidence" value="ECO:0007669"/>
    <property type="project" value="UniProtKB-SubCell"/>
</dbReference>
<evidence type="ECO:0000313" key="10">
    <source>
        <dbReference type="EMBL" id="ADB57930.1"/>
    </source>
</evidence>
<dbReference type="OrthoDB" id="200496at2157"/>
<accession>D2RI05</accession>
<dbReference type="NCBIfam" id="TIGR04125">
    <property type="entry name" value="exosort_PGF_TRM"/>
    <property type="match status" value="1"/>
</dbReference>
<evidence type="ECO:0000256" key="8">
    <source>
        <dbReference type="PIRSR" id="PIRSR025737-1"/>
    </source>
</evidence>
<dbReference type="PaxDb" id="572546-Arcpr_0867"/>
<evidence type="ECO:0000256" key="7">
    <source>
        <dbReference type="ARBA" id="ARBA00023136"/>
    </source>
</evidence>
<comment type="subcellular location">
    <subcellularLocation>
        <location evidence="1">Cell membrane</location>
        <topology evidence="1">Multi-pass membrane protein</topology>
    </subcellularLocation>
</comment>
<evidence type="ECO:0000313" key="11">
    <source>
        <dbReference type="Proteomes" id="UP000001901"/>
    </source>
</evidence>
<evidence type="ECO:0000256" key="3">
    <source>
        <dbReference type="ARBA" id="ARBA00022670"/>
    </source>
</evidence>
<reference evidence="10 11" key="1">
    <citation type="journal article" date="2010" name="Stand. Genomic Sci.">
        <title>Complete genome sequence of Archaeoglobus profundus type strain (AV18).</title>
        <authorList>
            <person name="von Jan M."/>
            <person name="Lapidus A."/>
            <person name="Del Rio T.G."/>
            <person name="Copeland A."/>
            <person name="Tice H."/>
            <person name="Cheng J.F."/>
            <person name="Lucas S."/>
            <person name="Chen F."/>
            <person name="Nolan M."/>
            <person name="Goodwin L."/>
            <person name="Han C."/>
            <person name="Pitluck S."/>
            <person name="Liolios K."/>
            <person name="Ivanova N."/>
            <person name="Mavromatis K."/>
            <person name="Ovchinnikova G."/>
            <person name="Chertkov O."/>
            <person name="Pati A."/>
            <person name="Chen A."/>
            <person name="Palaniappan K."/>
            <person name="Land M."/>
            <person name="Hauser L."/>
            <person name="Chang Y.J."/>
            <person name="Jeffries C.D."/>
            <person name="Saunders E."/>
            <person name="Brettin T."/>
            <person name="Detter J.C."/>
            <person name="Chain P."/>
            <person name="Eichinger K."/>
            <person name="Huber H."/>
            <person name="Spring S."/>
            <person name="Rohde M."/>
            <person name="Goker M."/>
            <person name="Wirth R."/>
            <person name="Woyke T."/>
            <person name="Bristow J."/>
            <person name="Eisen J.A."/>
            <person name="Markowitz V."/>
            <person name="Hugenholtz P."/>
            <person name="Kyrpides N.C."/>
            <person name="Klenk H.P."/>
        </authorList>
    </citation>
    <scope>NUCLEOTIDE SEQUENCE [LARGE SCALE GENOMIC DNA]</scope>
    <source>
        <strain evidence="11">DSM 5631 / JCM 9629 / NBRC 100127 / Av18</strain>
    </source>
</reference>
<dbReference type="GO" id="GO:0006508">
    <property type="term" value="P:proteolysis"/>
    <property type="evidence" value="ECO:0007669"/>
    <property type="project" value="UniProtKB-KW"/>
</dbReference>
<keyword evidence="7 9" id="KW-0472">Membrane</keyword>
<keyword evidence="3" id="KW-0645">Protease</keyword>
<evidence type="ECO:0000256" key="6">
    <source>
        <dbReference type="ARBA" id="ARBA00022989"/>
    </source>
</evidence>
<keyword evidence="11" id="KW-1185">Reference proteome</keyword>
<dbReference type="STRING" id="572546.Arcpr_0867"/>
<feature type="transmembrane region" description="Helical" evidence="9">
    <location>
        <begin position="20"/>
        <end position="40"/>
    </location>
</feature>
<evidence type="ECO:0000256" key="4">
    <source>
        <dbReference type="ARBA" id="ARBA00022692"/>
    </source>
</evidence>
<keyword evidence="5" id="KW-0378">Hydrolase</keyword>
<evidence type="ECO:0000256" key="5">
    <source>
        <dbReference type="ARBA" id="ARBA00022801"/>
    </source>
</evidence>
<proteinExistence type="predicted"/>
<dbReference type="HOGENOM" id="CLU_065734_0_0_2"/>
<protein>
    <submittedName>
        <fullName evidence="10">Membrane protein-like protein</fullName>
    </submittedName>
</protein>
<keyword evidence="4 9" id="KW-0812">Transmembrane</keyword>
<dbReference type="Proteomes" id="UP000001901">
    <property type="component" value="Chromosome"/>
</dbReference>
<feature type="active site" description="Proton donor" evidence="8">
    <location>
        <position position="182"/>
    </location>
</feature>
<gene>
    <name evidence="10" type="ordered locus">Arcpr_0867</name>
</gene>
<name>D2RI05_ARCPA</name>
<evidence type="ECO:0000256" key="9">
    <source>
        <dbReference type="SAM" id="Phobius"/>
    </source>
</evidence>
<dbReference type="EMBL" id="CP001857">
    <property type="protein sequence ID" value="ADB57930.1"/>
    <property type="molecule type" value="Genomic_DNA"/>
</dbReference>
<dbReference type="NCBIfam" id="TIGR04178">
    <property type="entry name" value="exo_archaeo"/>
    <property type="match status" value="1"/>
</dbReference>
<dbReference type="eggNOG" id="arCOG04471">
    <property type="taxonomic scope" value="Archaea"/>
</dbReference>
<feature type="active site" description="Acyl-thioester intermediate" evidence="8">
    <location>
        <position position="141"/>
    </location>
</feature>
<dbReference type="RefSeq" id="WP_012940266.1">
    <property type="nucleotide sequence ID" value="NC_013741.1"/>
</dbReference>
<keyword evidence="6 9" id="KW-1133">Transmembrane helix</keyword>